<dbReference type="Proteomes" id="UP000614601">
    <property type="component" value="Unassembled WGS sequence"/>
</dbReference>
<sequence length="763" mass="85524">MGNTDRMQVAATSASSASQSPQTLYTYASFGRGDVLARDPKLNGPVEGQEDDLDSNQLAPSSSLTQSPNIEHSPFRSDIESNVNLDSFDQLSGSSGTAGATPRDDQEPTSSHALELSVNGAQVRRLKRLAVLNGSLLRKCGVLSVQVSSRNKIEKLTVGRSNFSRCNIIAFPPAPRPRKFPVESVSDLQKRTLGTPGPSGESRRMDVKYIIKPNEVPVNTENPMLMSMLNKNGPVPEQARYVPVQPPPMVPAYGPGSASYKMSNGEVHEPFPHVDPAKFNGHSDLQGESAPSPKKPRKSRAKKPKEEQKPPEPTIRAIQPQHQMPQQVPPDYYIAHQQGMQQHQQRVPPMHLAPQYRPAYPGYPQQHQGMPPGGPQRVFVPNQQYPQQMWTQVPADEKQMIQQQQQQQQMRMQQMQGYPGYHYNQPMNVDEQNRPILNGRVQQQVISPQEMEFRRQQQMRMQMQQQQNMQRMPMPPQYPQTPGPSKDSGMKQEYELADNVDDLMPTFKSDEAEDFDLESIVPSKLEQPETKPKPTKKKATQSSKAKKQSEKKELDELEKAMKRNPDDPLSSPLIPDEQGRMIGSAIDCVMERVMREQQQGQATACVQGQQPTTSVQLQGQQPSTSSHSQQPCNSTSITTTKPERTWPDGPDLPHDVPQPASSDIRRDHSSSSSSTSNPRDDFSAPSSVPDYQHQEGGYRYGMYGDIVQNGNQIQYPVQQSQKAFPAPDHPYHGEFDKNWDFLEPNNGSQRSGEKELHDIRVEQ</sequence>
<evidence type="ECO:0000313" key="3">
    <source>
        <dbReference type="Proteomes" id="UP000614601"/>
    </source>
</evidence>
<feature type="compositionally biased region" description="Polar residues" evidence="1">
    <location>
        <begin position="80"/>
        <end position="98"/>
    </location>
</feature>
<dbReference type="AlphaFoldDB" id="A0A811JUI9"/>
<feature type="compositionally biased region" description="Polar residues" evidence="1">
    <location>
        <begin position="631"/>
        <end position="640"/>
    </location>
</feature>
<feature type="compositionally biased region" description="Basic and acidic residues" evidence="1">
    <location>
        <begin position="751"/>
        <end position="763"/>
    </location>
</feature>
<protein>
    <submittedName>
        <fullName evidence="2">Uncharacterized protein</fullName>
    </submittedName>
</protein>
<feature type="region of interest" description="Disordered" evidence="1">
    <location>
        <begin position="1"/>
        <end position="22"/>
    </location>
</feature>
<keyword evidence="3" id="KW-1185">Reference proteome</keyword>
<feature type="compositionally biased region" description="Low complexity" evidence="1">
    <location>
        <begin position="462"/>
        <end position="472"/>
    </location>
</feature>
<feature type="compositionally biased region" description="Low complexity" evidence="1">
    <location>
        <begin position="567"/>
        <end position="576"/>
    </location>
</feature>
<proteinExistence type="predicted"/>
<feature type="compositionally biased region" description="Basic residues" evidence="1">
    <location>
        <begin position="294"/>
        <end position="303"/>
    </location>
</feature>
<evidence type="ECO:0000313" key="2">
    <source>
        <dbReference type="EMBL" id="CAD5206935.1"/>
    </source>
</evidence>
<feature type="compositionally biased region" description="Low complexity" evidence="1">
    <location>
        <begin position="10"/>
        <end position="20"/>
    </location>
</feature>
<feature type="region of interest" description="Disordered" evidence="1">
    <location>
        <begin position="180"/>
        <end position="203"/>
    </location>
</feature>
<evidence type="ECO:0000256" key="1">
    <source>
        <dbReference type="SAM" id="MobiDB-lite"/>
    </source>
</evidence>
<feature type="compositionally biased region" description="Basic and acidic residues" evidence="1">
    <location>
        <begin position="641"/>
        <end position="654"/>
    </location>
</feature>
<name>A0A811JUI9_9BILA</name>
<dbReference type="EMBL" id="CAJFCW020000001">
    <property type="protein sequence ID" value="CAG9083714.1"/>
    <property type="molecule type" value="Genomic_DNA"/>
</dbReference>
<feature type="region of interest" description="Disordered" evidence="1">
    <location>
        <begin position="462"/>
        <end position="490"/>
    </location>
</feature>
<feature type="region of interest" description="Disordered" evidence="1">
    <location>
        <begin position="261"/>
        <end position="323"/>
    </location>
</feature>
<feature type="region of interest" description="Disordered" evidence="1">
    <location>
        <begin position="743"/>
        <end position="763"/>
    </location>
</feature>
<gene>
    <name evidence="2" type="ORF">BOKJ2_LOCUS1619</name>
</gene>
<feature type="region of interest" description="Disordered" evidence="1">
    <location>
        <begin position="596"/>
        <end position="697"/>
    </location>
</feature>
<accession>A0A811JUI9</accession>
<feature type="compositionally biased region" description="Polar residues" evidence="1">
    <location>
        <begin position="55"/>
        <end position="70"/>
    </location>
</feature>
<feature type="compositionally biased region" description="Basic and acidic residues" evidence="1">
    <location>
        <begin position="266"/>
        <end position="276"/>
    </location>
</feature>
<feature type="compositionally biased region" description="Basic and acidic residues" evidence="1">
    <location>
        <begin position="547"/>
        <end position="566"/>
    </location>
</feature>
<feature type="compositionally biased region" description="Low complexity" evidence="1">
    <location>
        <begin position="618"/>
        <end position="630"/>
    </location>
</feature>
<feature type="compositionally biased region" description="Polar residues" evidence="1">
    <location>
        <begin position="596"/>
        <end position="617"/>
    </location>
</feature>
<dbReference type="EMBL" id="CAJFDH010000001">
    <property type="protein sequence ID" value="CAD5206935.1"/>
    <property type="molecule type" value="Genomic_DNA"/>
</dbReference>
<feature type="compositionally biased region" description="Pro residues" evidence="1">
    <location>
        <begin position="473"/>
        <end position="482"/>
    </location>
</feature>
<dbReference type="OrthoDB" id="10487561at2759"/>
<feature type="region of interest" description="Disordered" evidence="1">
    <location>
        <begin position="36"/>
        <end position="116"/>
    </location>
</feature>
<organism evidence="2 3">
    <name type="scientific">Bursaphelenchus okinawaensis</name>
    <dbReference type="NCBI Taxonomy" id="465554"/>
    <lineage>
        <taxon>Eukaryota</taxon>
        <taxon>Metazoa</taxon>
        <taxon>Ecdysozoa</taxon>
        <taxon>Nematoda</taxon>
        <taxon>Chromadorea</taxon>
        <taxon>Rhabditida</taxon>
        <taxon>Tylenchina</taxon>
        <taxon>Tylenchomorpha</taxon>
        <taxon>Aphelenchoidea</taxon>
        <taxon>Aphelenchoididae</taxon>
        <taxon>Bursaphelenchus</taxon>
    </lineage>
</organism>
<reference evidence="2" key="1">
    <citation type="submission" date="2020-09" db="EMBL/GenBank/DDBJ databases">
        <authorList>
            <person name="Kikuchi T."/>
        </authorList>
    </citation>
    <scope>NUCLEOTIDE SEQUENCE</scope>
    <source>
        <strain evidence="2">SH1</strain>
    </source>
</reference>
<comment type="caution">
    <text evidence="2">The sequence shown here is derived from an EMBL/GenBank/DDBJ whole genome shotgun (WGS) entry which is preliminary data.</text>
</comment>
<dbReference type="Proteomes" id="UP000783686">
    <property type="component" value="Unassembled WGS sequence"/>
</dbReference>
<feature type="region of interest" description="Disordered" evidence="1">
    <location>
        <begin position="518"/>
        <end position="580"/>
    </location>
</feature>